<dbReference type="InterPro" id="IPR036890">
    <property type="entry name" value="HATPase_C_sf"/>
</dbReference>
<reference evidence="9 10" key="1">
    <citation type="submission" date="2020-08" db="EMBL/GenBank/DDBJ databases">
        <title>Genomic Encyclopedia of Type Strains, Phase IV (KMG-IV): sequencing the most valuable type-strain genomes for metagenomic binning, comparative biology and taxonomic classification.</title>
        <authorList>
            <person name="Goeker M."/>
        </authorList>
    </citation>
    <scope>NUCLEOTIDE SEQUENCE [LARGE SCALE GENOMIC DNA]</scope>
    <source>
        <strain evidence="9 10">DSM 19512</strain>
    </source>
</reference>
<dbReference type="AlphaFoldDB" id="A0A7W6A8H6"/>
<evidence type="ECO:0000256" key="3">
    <source>
        <dbReference type="ARBA" id="ARBA00022553"/>
    </source>
</evidence>
<dbReference type="PROSITE" id="PS50112">
    <property type="entry name" value="PAS"/>
    <property type="match status" value="1"/>
</dbReference>
<gene>
    <name evidence="9" type="ORF">GGR48_000373</name>
</gene>
<dbReference type="Pfam" id="PF02518">
    <property type="entry name" value="HATPase_c"/>
    <property type="match status" value="1"/>
</dbReference>
<dbReference type="CDD" id="cd00130">
    <property type="entry name" value="PAS"/>
    <property type="match status" value="1"/>
</dbReference>
<evidence type="ECO:0000259" key="8">
    <source>
        <dbReference type="PROSITE" id="PS50113"/>
    </source>
</evidence>
<evidence type="ECO:0000259" key="7">
    <source>
        <dbReference type="PROSITE" id="PS50112"/>
    </source>
</evidence>
<dbReference type="GO" id="GO:0000155">
    <property type="term" value="F:phosphorelay sensor kinase activity"/>
    <property type="evidence" value="ECO:0007669"/>
    <property type="project" value="InterPro"/>
</dbReference>
<dbReference type="CDD" id="cd00082">
    <property type="entry name" value="HisKA"/>
    <property type="match status" value="1"/>
</dbReference>
<dbReference type="InterPro" id="IPR013655">
    <property type="entry name" value="PAS_fold_3"/>
</dbReference>
<dbReference type="SUPFAM" id="SSF55874">
    <property type="entry name" value="ATPase domain of HSP90 chaperone/DNA topoisomerase II/histidine kinase"/>
    <property type="match status" value="1"/>
</dbReference>
<feature type="domain" description="Response regulatory" evidence="6">
    <location>
        <begin position="713"/>
        <end position="823"/>
    </location>
</feature>
<dbReference type="InterPro" id="IPR036097">
    <property type="entry name" value="HisK_dim/P_sf"/>
</dbReference>
<dbReference type="PROSITE" id="PS50109">
    <property type="entry name" value="HIS_KIN"/>
    <property type="match status" value="1"/>
</dbReference>
<dbReference type="InterPro" id="IPR005467">
    <property type="entry name" value="His_kinase_dom"/>
</dbReference>
<dbReference type="SMART" id="SM00388">
    <property type="entry name" value="HisKA"/>
    <property type="match status" value="1"/>
</dbReference>
<keyword evidence="10" id="KW-1185">Reference proteome</keyword>
<dbReference type="Pfam" id="PF00072">
    <property type="entry name" value="Response_reg"/>
    <property type="match status" value="1"/>
</dbReference>
<feature type="domain" description="PAS" evidence="7">
    <location>
        <begin position="177"/>
        <end position="248"/>
    </location>
</feature>
<dbReference type="EMBL" id="JACIDH010000001">
    <property type="protein sequence ID" value="MBB3877970.1"/>
    <property type="molecule type" value="Genomic_DNA"/>
</dbReference>
<dbReference type="NCBIfam" id="TIGR00229">
    <property type="entry name" value="sensory_box"/>
    <property type="match status" value="1"/>
</dbReference>
<feature type="modified residue" description="4-aspartylphosphate" evidence="4">
    <location>
        <position position="763"/>
    </location>
</feature>
<evidence type="ECO:0000259" key="5">
    <source>
        <dbReference type="PROSITE" id="PS50109"/>
    </source>
</evidence>
<dbReference type="SMART" id="SM00086">
    <property type="entry name" value="PAC"/>
    <property type="match status" value="3"/>
</dbReference>
<dbReference type="InterPro" id="IPR001789">
    <property type="entry name" value="Sig_transdc_resp-reg_receiver"/>
</dbReference>
<accession>A0A7W6A8H6</accession>
<protein>
    <recommendedName>
        <fullName evidence="2">histidine kinase</fullName>
        <ecNumber evidence="2">2.7.13.3</ecNumber>
    </recommendedName>
</protein>
<dbReference type="Proteomes" id="UP000538670">
    <property type="component" value="Unassembled WGS sequence"/>
</dbReference>
<dbReference type="InterPro" id="IPR011006">
    <property type="entry name" value="CheY-like_superfamily"/>
</dbReference>
<dbReference type="Gene3D" id="3.30.565.10">
    <property type="entry name" value="Histidine kinase-like ATPase, C-terminal domain"/>
    <property type="match status" value="1"/>
</dbReference>
<evidence type="ECO:0000256" key="2">
    <source>
        <dbReference type="ARBA" id="ARBA00012438"/>
    </source>
</evidence>
<evidence type="ECO:0000313" key="9">
    <source>
        <dbReference type="EMBL" id="MBB3877970.1"/>
    </source>
</evidence>
<dbReference type="InterPro" id="IPR003594">
    <property type="entry name" value="HATPase_dom"/>
</dbReference>
<evidence type="ECO:0000256" key="4">
    <source>
        <dbReference type="PROSITE-ProRule" id="PRU00169"/>
    </source>
</evidence>
<dbReference type="Pfam" id="PF08447">
    <property type="entry name" value="PAS_3"/>
    <property type="match status" value="1"/>
</dbReference>
<dbReference type="SMART" id="SM00387">
    <property type="entry name" value="HATPase_c"/>
    <property type="match status" value="1"/>
</dbReference>
<name>A0A7W6A8H6_9SPHN</name>
<feature type="domain" description="PAC" evidence="8">
    <location>
        <begin position="251"/>
        <end position="304"/>
    </location>
</feature>
<dbReference type="Gene3D" id="3.30.450.20">
    <property type="entry name" value="PAS domain"/>
    <property type="match status" value="3"/>
</dbReference>
<dbReference type="Pfam" id="PF08448">
    <property type="entry name" value="PAS_4"/>
    <property type="match status" value="2"/>
</dbReference>
<dbReference type="PANTHER" id="PTHR43065">
    <property type="entry name" value="SENSOR HISTIDINE KINASE"/>
    <property type="match status" value="1"/>
</dbReference>
<comment type="caution">
    <text evidence="9">The sequence shown here is derived from an EMBL/GenBank/DDBJ whole genome shotgun (WGS) entry which is preliminary data.</text>
</comment>
<organism evidence="9 10">
    <name type="scientific">Sphingomonas pseudosanguinis</name>
    <dbReference type="NCBI Taxonomy" id="413712"/>
    <lineage>
        <taxon>Bacteria</taxon>
        <taxon>Pseudomonadati</taxon>
        <taxon>Pseudomonadota</taxon>
        <taxon>Alphaproteobacteria</taxon>
        <taxon>Sphingomonadales</taxon>
        <taxon>Sphingomonadaceae</taxon>
        <taxon>Sphingomonas</taxon>
    </lineage>
</organism>
<dbReference type="PROSITE" id="PS50110">
    <property type="entry name" value="RESPONSE_REGULATORY"/>
    <property type="match status" value="1"/>
</dbReference>
<dbReference type="SUPFAM" id="SSF55785">
    <property type="entry name" value="PYP-like sensor domain (PAS domain)"/>
    <property type="match status" value="3"/>
</dbReference>
<dbReference type="InterPro" id="IPR013656">
    <property type="entry name" value="PAS_4"/>
</dbReference>
<dbReference type="SUPFAM" id="SSF47384">
    <property type="entry name" value="Homodimeric domain of signal transducing histidine kinase"/>
    <property type="match status" value="1"/>
</dbReference>
<feature type="domain" description="Histidine kinase" evidence="5">
    <location>
        <begin position="467"/>
        <end position="692"/>
    </location>
</feature>
<dbReference type="InterPro" id="IPR004358">
    <property type="entry name" value="Sig_transdc_His_kin-like_C"/>
</dbReference>
<evidence type="ECO:0000259" key="6">
    <source>
        <dbReference type="PROSITE" id="PS50110"/>
    </source>
</evidence>
<dbReference type="Gene3D" id="3.40.50.2300">
    <property type="match status" value="1"/>
</dbReference>
<dbReference type="PRINTS" id="PR00344">
    <property type="entry name" value="BCTRLSENSOR"/>
</dbReference>
<sequence length="832" mass="90471">MSDRGAPTFAELLCRGGGCGDLIAARDWSGSVLGPIDGWSASLRTATLMLLHSPAPMVMLWGEDGIMLYNDAYSLFAGGRHPDLLGSPVRQGWPEVADFNDHVMRVGLAGGTLRYRDQELTLYRHGAPEQVLMNLDYSPVIDESGRPGGVLCVLAETTERIAAERRQKVAEGALVESEARFRLMIDTVPQIVWIADGEGRMEFLNQQFSIYTGEGFAARTPGEMAGAFIHPDDGPQVVAAFQAARDASGPHVFEHRIKSASGEYRWFLDRANPYRDPDTGRIVRWFGVSVDIHDRKLAEDRLRELNATLEQRVAERTAERNILATLVESTDIMMMAIDMDFTILALNAANAAEFERVFGVRPRAGDNLLELLADHPANCDEVRRGWMRGMQGERVTFIDQFGDPDRDRPSYEVIFHPLFDEQGRQNGVFQFVTDVTERLRRDAQLVETMGALRQAQKMEAMGQLTGGVAHDFNNLLTPIVGTLDLLQHKGLGGAREQRLIAGAAQSAERARTLVQRLLAFARRQPLQLIAVDMGALVAGMRDLVDSTTGPQIRVDIDIAPDLPPADADPNQVEMALLNLAVNARDAMPGGGTLRITLALEHLGEGRRIGSHGTVLPAGRYVRLSVADTGSGMDAETLARAVEPFFSTKGIGKGTGLGLSMVHGLASQLGGALTIRSAPGAGTRVDLLLPSGTAAPDDMVLGEPRVAERMRSGRVLLVDDEDLVRHSTADMLLDLGYEVVEAASAQEALRIIEDGGHFDLLVTDHLMPGMTGTQLAARVQARRPDMATLLVSGYAETEGVAAHLARLTKPFRKDELARSLTQLAASRDIAPVD</sequence>
<dbReference type="SMART" id="SM00448">
    <property type="entry name" value="REC"/>
    <property type="match status" value="1"/>
</dbReference>
<proteinExistence type="predicted"/>
<dbReference type="InterPro" id="IPR035965">
    <property type="entry name" value="PAS-like_dom_sf"/>
</dbReference>
<dbReference type="EC" id="2.7.13.3" evidence="2"/>
<dbReference type="PROSITE" id="PS50113">
    <property type="entry name" value="PAC"/>
    <property type="match status" value="1"/>
</dbReference>
<keyword evidence="3 4" id="KW-0597">Phosphoprotein</keyword>
<dbReference type="InterPro" id="IPR003661">
    <property type="entry name" value="HisK_dim/P_dom"/>
</dbReference>
<dbReference type="RefSeq" id="WP_183950199.1">
    <property type="nucleotide sequence ID" value="NZ_JACIDH010000001.1"/>
</dbReference>
<dbReference type="InterPro" id="IPR001610">
    <property type="entry name" value="PAC"/>
</dbReference>
<dbReference type="SUPFAM" id="SSF52172">
    <property type="entry name" value="CheY-like"/>
    <property type="match status" value="1"/>
</dbReference>
<dbReference type="Pfam" id="PF00512">
    <property type="entry name" value="HisKA"/>
    <property type="match status" value="1"/>
</dbReference>
<comment type="catalytic activity">
    <reaction evidence="1">
        <text>ATP + protein L-histidine = ADP + protein N-phospho-L-histidine.</text>
        <dbReference type="EC" id="2.7.13.3"/>
    </reaction>
</comment>
<evidence type="ECO:0000313" key="10">
    <source>
        <dbReference type="Proteomes" id="UP000538670"/>
    </source>
</evidence>
<dbReference type="Pfam" id="PF13188">
    <property type="entry name" value="PAS_8"/>
    <property type="match status" value="1"/>
</dbReference>
<dbReference type="InterPro" id="IPR000014">
    <property type="entry name" value="PAS"/>
</dbReference>
<dbReference type="Gene3D" id="1.10.287.130">
    <property type="match status" value="1"/>
</dbReference>
<dbReference type="PANTHER" id="PTHR43065:SF42">
    <property type="entry name" value="TWO-COMPONENT SENSOR PPRA"/>
    <property type="match status" value="1"/>
</dbReference>
<evidence type="ECO:0000256" key="1">
    <source>
        <dbReference type="ARBA" id="ARBA00000085"/>
    </source>
</evidence>
<dbReference type="InterPro" id="IPR000700">
    <property type="entry name" value="PAS-assoc_C"/>
</dbReference>
<dbReference type="SMART" id="SM00091">
    <property type="entry name" value="PAS"/>
    <property type="match status" value="3"/>
</dbReference>